<evidence type="ECO:0000313" key="3">
    <source>
        <dbReference type="Proteomes" id="UP000599109"/>
    </source>
</evidence>
<keyword evidence="1" id="KW-1133">Transmembrane helix</keyword>
<dbReference type="Gene3D" id="3.40.190.10">
    <property type="entry name" value="Periplasmic binding protein-like II"/>
    <property type="match status" value="2"/>
</dbReference>
<sequence length="459" mass="51412">MKLVEAMRDTRESLRELLLPAAPVILLAIGLLVLAYFWLDPNPPKRVVLATGLARSAYDEFGQRYHDALAPYGVEVVLLPSQGSLDNLQLLREGRADLAFVQGGSNDPPPGREESLVTLGSLFLEPLWLFYREDVYRDEVARKAGARHLLSLTQLEGLSLNVGSSGTGVPVLMDKLFRANKVDSGRLQLTRLEETPATAALLDGQLDALVFASAPESLMVQMLLATPGVKLMDFSQSEAYSRRFPFLTPVVLPRGVVDLAQDQPPDDVRLVATTTELIAREGTHPAILQLFAQAANDIHGPAGWFNRAGAFPVTQRSGYMVSREAERVYRSGQPFLQRWLPFWMANLVERMWIVFGLVVALVLPLSRIVPPLYTFRIRRRVFRWYGKLRELERQLQLHPERAPELLRELEALDNRTERIVVPLAYVDEFYELRNNIAAVRRRAWVAAEASVPATGAEAS</sequence>
<keyword evidence="1" id="KW-0472">Membrane</keyword>
<organism evidence="2 3">
    <name type="scientific">Ramlibacter monticola</name>
    <dbReference type="NCBI Taxonomy" id="1926872"/>
    <lineage>
        <taxon>Bacteria</taxon>
        <taxon>Pseudomonadati</taxon>
        <taxon>Pseudomonadota</taxon>
        <taxon>Betaproteobacteria</taxon>
        <taxon>Burkholderiales</taxon>
        <taxon>Comamonadaceae</taxon>
        <taxon>Ramlibacter</taxon>
    </lineage>
</organism>
<comment type="caution">
    <text evidence="2">The sequence shown here is derived from an EMBL/GenBank/DDBJ whole genome shotgun (WGS) entry which is preliminary data.</text>
</comment>
<dbReference type="Proteomes" id="UP000599109">
    <property type="component" value="Unassembled WGS sequence"/>
</dbReference>
<dbReference type="InterPro" id="IPR011852">
    <property type="entry name" value="TRAP_TAXI"/>
</dbReference>
<keyword evidence="3" id="KW-1185">Reference proteome</keyword>
<keyword evidence="1" id="KW-0812">Transmembrane</keyword>
<dbReference type="AlphaFoldDB" id="A0A936Z0W6"/>
<dbReference type="SUPFAM" id="SSF53850">
    <property type="entry name" value="Periplasmic binding protein-like II"/>
    <property type="match status" value="1"/>
</dbReference>
<dbReference type="PANTHER" id="PTHR42941">
    <property type="entry name" value="SLL1037 PROTEIN"/>
    <property type="match status" value="1"/>
</dbReference>
<dbReference type="RefSeq" id="WP_201675210.1">
    <property type="nucleotide sequence ID" value="NZ_JAEQNE010000003.1"/>
</dbReference>
<dbReference type="Pfam" id="PF16868">
    <property type="entry name" value="NMT1_3"/>
    <property type="match status" value="1"/>
</dbReference>
<dbReference type="EMBL" id="JAEQNE010000003">
    <property type="protein sequence ID" value="MBL0392593.1"/>
    <property type="molecule type" value="Genomic_DNA"/>
</dbReference>
<feature type="transmembrane region" description="Helical" evidence="1">
    <location>
        <begin position="17"/>
        <end position="39"/>
    </location>
</feature>
<accession>A0A936Z0W6</accession>
<evidence type="ECO:0000256" key="1">
    <source>
        <dbReference type="SAM" id="Phobius"/>
    </source>
</evidence>
<reference evidence="2 3" key="1">
    <citation type="journal article" date="2017" name="Int. J. Syst. Evol. Microbiol.">
        <title>Ramlibacter monticola sp. nov., isolated from forest soil.</title>
        <authorList>
            <person name="Chaudhary D.K."/>
            <person name="Kim J."/>
        </authorList>
    </citation>
    <scope>NUCLEOTIDE SEQUENCE [LARGE SCALE GENOMIC DNA]</scope>
    <source>
        <strain evidence="2 3">KACC 19175</strain>
    </source>
</reference>
<proteinExistence type="predicted"/>
<name>A0A936Z0W6_9BURK</name>
<gene>
    <name evidence="2" type="ORF">JJ685_15750</name>
</gene>
<dbReference type="PANTHER" id="PTHR42941:SF1">
    <property type="entry name" value="SLL1037 PROTEIN"/>
    <property type="match status" value="1"/>
</dbReference>
<evidence type="ECO:0000313" key="2">
    <source>
        <dbReference type="EMBL" id="MBL0392593.1"/>
    </source>
</evidence>
<feature type="transmembrane region" description="Helical" evidence="1">
    <location>
        <begin position="351"/>
        <end position="373"/>
    </location>
</feature>
<protein>
    <submittedName>
        <fullName evidence="2">C4-dicarboxylate ABC transporter substrate-binding protein</fullName>
    </submittedName>
</protein>